<name>A0A443ILG1_9BACI</name>
<dbReference type="InterPro" id="IPR025930">
    <property type="entry name" value="NETI"/>
</dbReference>
<reference evidence="1" key="1">
    <citation type="submission" date="2018-12" db="EMBL/GenBank/DDBJ databases">
        <authorList>
            <person name="Sun L."/>
            <person name="Chen Z."/>
        </authorList>
    </citation>
    <scope>NUCLEOTIDE SEQUENCE [LARGE SCALE GENOMIC DNA]</scope>
    <source>
        <strain evidence="1">DSM 16012</strain>
    </source>
</reference>
<dbReference type="EMBL" id="QYTU02000041">
    <property type="protein sequence ID" value="RWR05777.1"/>
    <property type="molecule type" value="Genomic_DNA"/>
</dbReference>
<organism evidence="1 2">
    <name type="scientific">Siminovitchia fortis</name>
    <dbReference type="NCBI Taxonomy" id="254758"/>
    <lineage>
        <taxon>Bacteria</taxon>
        <taxon>Bacillati</taxon>
        <taxon>Bacillota</taxon>
        <taxon>Bacilli</taxon>
        <taxon>Bacillales</taxon>
        <taxon>Bacillaceae</taxon>
        <taxon>Siminovitchia</taxon>
    </lineage>
</organism>
<dbReference type="AlphaFoldDB" id="A0A443ILG1"/>
<evidence type="ECO:0000313" key="2">
    <source>
        <dbReference type="Proteomes" id="UP000273811"/>
    </source>
</evidence>
<accession>A0A443ILG1</accession>
<protein>
    <submittedName>
        <fullName evidence="1">NETI motif-containing protein</fullName>
    </submittedName>
</protein>
<sequence>MSSLKKKFTVEENETISECLERMEREGYRPVRRIEKPVFMEEKKKGTIEYKPISQKVIFEGIKKT</sequence>
<keyword evidence="2" id="KW-1185">Reference proteome</keyword>
<dbReference type="Pfam" id="PF14044">
    <property type="entry name" value="NETI"/>
    <property type="match status" value="1"/>
</dbReference>
<proteinExistence type="predicted"/>
<dbReference type="Proteomes" id="UP000273811">
    <property type="component" value="Unassembled WGS sequence"/>
</dbReference>
<evidence type="ECO:0000313" key="1">
    <source>
        <dbReference type="EMBL" id="RWR05777.1"/>
    </source>
</evidence>
<dbReference type="OrthoDB" id="2354098at2"/>
<comment type="caution">
    <text evidence="1">The sequence shown here is derived from an EMBL/GenBank/DDBJ whole genome shotgun (WGS) entry which is preliminary data.</text>
</comment>
<gene>
    <name evidence="1" type="ORF">D4N35_015065</name>
</gene>